<comment type="subcellular location">
    <subcellularLocation>
        <location evidence="1">Membrane</location>
        <topology evidence="1">Single-pass membrane protein</topology>
    </subcellularLocation>
</comment>
<evidence type="ECO:0000256" key="5">
    <source>
        <dbReference type="SAM" id="MobiDB-lite"/>
    </source>
</evidence>
<keyword evidence="4 6" id="KW-0472">Membrane</keyword>
<protein>
    <recommendedName>
        <fullName evidence="7">Late embryogenesis abundant protein LEA-2 subgroup domain-containing protein</fullName>
    </recommendedName>
</protein>
<organism evidence="8 9">
    <name type="scientific">Zingiber officinale</name>
    <name type="common">Ginger</name>
    <name type="synonym">Amomum zingiber</name>
    <dbReference type="NCBI Taxonomy" id="94328"/>
    <lineage>
        <taxon>Eukaryota</taxon>
        <taxon>Viridiplantae</taxon>
        <taxon>Streptophyta</taxon>
        <taxon>Embryophyta</taxon>
        <taxon>Tracheophyta</taxon>
        <taxon>Spermatophyta</taxon>
        <taxon>Magnoliopsida</taxon>
        <taxon>Liliopsida</taxon>
        <taxon>Zingiberales</taxon>
        <taxon>Zingiberaceae</taxon>
        <taxon>Zingiber</taxon>
    </lineage>
</organism>
<dbReference type="AlphaFoldDB" id="A0A8J5C1X2"/>
<dbReference type="GO" id="GO:0005886">
    <property type="term" value="C:plasma membrane"/>
    <property type="evidence" value="ECO:0007669"/>
    <property type="project" value="TreeGrafter"/>
</dbReference>
<sequence length="266" mass="28773">MTTPNNLPNGGRHQRPHPPPDPRRQRHYLGTPMATPSSSSSSAASFKGCCCCLFLLLTFLALLAVAVALVVVLVLKPKKPQFDLQQVAVQYLLVAPTASPSDPSFSAGGSPPAAYLSLNISLLFIADNPNKVGIRYEAAALDVMYRGVPLGVATVPGFEQPAHSSRLVQTRVAVDRFNVLQADALNLVRDAAINDRVDLRLTGDVAAKILLLGISTPRVQFQIQKQSTKVSIAVSEAKVVILVEDDQRVKPAWIERLHSELIVQMQ</sequence>
<dbReference type="Pfam" id="PF03168">
    <property type="entry name" value="LEA_2"/>
    <property type="match status" value="1"/>
</dbReference>
<proteinExistence type="predicted"/>
<accession>A0A8J5C1X2</accession>
<evidence type="ECO:0000256" key="3">
    <source>
        <dbReference type="ARBA" id="ARBA00022989"/>
    </source>
</evidence>
<evidence type="ECO:0000256" key="6">
    <source>
        <dbReference type="SAM" id="Phobius"/>
    </source>
</evidence>
<feature type="region of interest" description="Disordered" evidence="5">
    <location>
        <begin position="1"/>
        <end position="36"/>
    </location>
</feature>
<evidence type="ECO:0000313" key="9">
    <source>
        <dbReference type="Proteomes" id="UP000734854"/>
    </source>
</evidence>
<dbReference type="Proteomes" id="UP000734854">
    <property type="component" value="Unassembled WGS sequence"/>
</dbReference>
<evidence type="ECO:0000256" key="4">
    <source>
        <dbReference type="ARBA" id="ARBA00023136"/>
    </source>
</evidence>
<dbReference type="PANTHER" id="PTHR31234">
    <property type="entry name" value="LATE EMBRYOGENESIS ABUNDANT (LEA) HYDROXYPROLINE-RICH GLYCOPROTEIN FAMILY"/>
    <property type="match status" value="1"/>
</dbReference>
<name>A0A8J5C1X2_ZINOF</name>
<comment type="caution">
    <text evidence="8">The sequence shown here is derived from an EMBL/GenBank/DDBJ whole genome shotgun (WGS) entry which is preliminary data.</text>
</comment>
<dbReference type="PANTHER" id="PTHR31234:SF8">
    <property type="entry name" value="EXPRESSED PROTEIN"/>
    <property type="match status" value="1"/>
</dbReference>
<feature type="domain" description="Late embryogenesis abundant protein LEA-2 subgroup" evidence="7">
    <location>
        <begin position="127"/>
        <end position="222"/>
    </location>
</feature>
<keyword evidence="9" id="KW-1185">Reference proteome</keyword>
<gene>
    <name evidence="8" type="ORF">ZIOFF_071740</name>
</gene>
<keyword evidence="3 6" id="KW-1133">Transmembrane helix</keyword>
<dbReference type="EMBL" id="JACMSC010000021">
    <property type="protein sequence ID" value="KAG6470663.1"/>
    <property type="molecule type" value="Genomic_DNA"/>
</dbReference>
<evidence type="ECO:0000313" key="8">
    <source>
        <dbReference type="EMBL" id="KAG6470663.1"/>
    </source>
</evidence>
<dbReference type="SUPFAM" id="SSF117070">
    <property type="entry name" value="LEA14-like"/>
    <property type="match status" value="1"/>
</dbReference>
<evidence type="ECO:0000256" key="1">
    <source>
        <dbReference type="ARBA" id="ARBA00004167"/>
    </source>
</evidence>
<dbReference type="Gene3D" id="2.60.40.1820">
    <property type="match status" value="1"/>
</dbReference>
<evidence type="ECO:0000259" key="7">
    <source>
        <dbReference type="Pfam" id="PF03168"/>
    </source>
</evidence>
<feature type="transmembrane region" description="Helical" evidence="6">
    <location>
        <begin position="53"/>
        <end position="75"/>
    </location>
</feature>
<keyword evidence="2 6" id="KW-0812">Transmembrane</keyword>
<evidence type="ECO:0000256" key="2">
    <source>
        <dbReference type="ARBA" id="ARBA00022692"/>
    </source>
</evidence>
<dbReference type="GO" id="GO:0098542">
    <property type="term" value="P:defense response to other organism"/>
    <property type="evidence" value="ECO:0007669"/>
    <property type="project" value="InterPro"/>
</dbReference>
<dbReference type="InterPro" id="IPR044839">
    <property type="entry name" value="NDR1-like"/>
</dbReference>
<reference evidence="8 9" key="1">
    <citation type="submission" date="2020-08" db="EMBL/GenBank/DDBJ databases">
        <title>Plant Genome Project.</title>
        <authorList>
            <person name="Zhang R.-G."/>
        </authorList>
    </citation>
    <scope>NUCLEOTIDE SEQUENCE [LARGE SCALE GENOMIC DNA]</scope>
    <source>
        <tissue evidence="8">Rhizome</tissue>
    </source>
</reference>
<dbReference type="InterPro" id="IPR004864">
    <property type="entry name" value="LEA_2"/>
</dbReference>